<protein>
    <recommendedName>
        <fullName evidence="3">DNA cytosine methyltransferase</fullName>
    </recommendedName>
</protein>
<feature type="region of interest" description="Disordered" evidence="1">
    <location>
        <begin position="180"/>
        <end position="204"/>
    </location>
</feature>
<evidence type="ECO:0008006" key="3">
    <source>
        <dbReference type="Google" id="ProtNLM"/>
    </source>
</evidence>
<feature type="compositionally biased region" description="Polar residues" evidence="1">
    <location>
        <begin position="188"/>
        <end position="199"/>
    </location>
</feature>
<name>Q5VJ09_AERHY</name>
<reference evidence="2" key="1">
    <citation type="journal article" date="2005" name="Appl. Environ. Microbiol.">
        <title>Identification and characterization of putative virulence genes and gene clusters in Aeromonas hydrophila PPD134/91.</title>
        <authorList>
            <person name="Yu H.B."/>
            <person name="Zhang Y.L."/>
            <person name="Lau Y.L."/>
            <person name="Yao F."/>
            <person name="Vilches S."/>
            <person name="Merino S."/>
            <person name="Tomas J.M."/>
            <person name="Howard S.P."/>
            <person name="Leung K.Y."/>
        </authorList>
    </citation>
    <scope>NUCLEOTIDE SEQUENCE</scope>
    <source>
        <strain evidence="2">PPD134/91</strain>
    </source>
</reference>
<sequence length="237" mass="25578">MKMLIACERFGVIRDAFIDAGHDAWSCDLVDSEVPGPHIRGDALSVMGWGWDLMIAHPDCTFLTCSAEWAYGDGPYHQRVKPGTLVGPARRAARERALIFVEALAAAPIPFIAIENPAIGAINKRLDLIRYGFRSNFPTQVIQPHQYGHDASKATGLALKGLPDLLPTHLVEPRMVPQQSGKVLPRWGNQTDSGQNSLSPGEGRAMARAKTYQGWADAMATQWGPVVAAAVAMGVAA</sequence>
<evidence type="ECO:0000313" key="2">
    <source>
        <dbReference type="EMBL" id="AAS46720.1"/>
    </source>
</evidence>
<dbReference type="EMBL" id="AY442269">
    <property type="protein sequence ID" value="AAS46720.1"/>
    <property type="molecule type" value="Genomic_DNA"/>
</dbReference>
<accession>Q5VJ09</accession>
<dbReference type="AlphaFoldDB" id="Q5VJ09"/>
<evidence type="ECO:0000256" key="1">
    <source>
        <dbReference type="SAM" id="MobiDB-lite"/>
    </source>
</evidence>
<organism evidence="2">
    <name type="scientific">Aeromonas hydrophila</name>
    <dbReference type="NCBI Taxonomy" id="644"/>
    <lineage>
        <taxon>Bacteria</taxon>
        <taxon>Pseudomonadati</taxon>
        <taxon>Pseudomonadota</taxon>
        <taxon>Gammaproteobacteria</taxon>
        <taxon>Aeromonadales</taxon>
        <taxon>Aeromonadaceae</taxon>
        <taxon>Aeromonas</taxon>
    </lineage>
</organism>
<proteinExistence type="predicted"/>